<dbReference type="RefSeq" id="WP_088470717.1">
    <property type="nucleotide sequence ID" value="NZ_NISJ01000001.1"/>
</dbReference>
<dbReference type="GO" id="GO:0005737">
    <property type="term" value="C:cytoplasm"/>
    <property type="evidence" value="ECO:0007669"/>
    <property type="project" value="TreeGrafter"/>
</dbReference>
<dbReference type="PROSITE" id="PS51733">
    <property type="entry name" value="BPL_LPL_CATALYTIC"/>
    <property type="match status" value="1"/>
</dbReference>
<feature type="domain" description="BPL/LPL catalytic" evidence="2">
    <location>
        <begin position="31"/>
        <end position="198"/>
    </location>
</feature>
<keyword evidence="4" id="KW-1185">Reference proteome</keyword>
<accession>A0A246K4H9</accession>
<evidence type="ECO:0000313" key="4">
    <source>
        <dbReference type="Proteomes" id="UP000197097"/>
    </source>
</evidence>
<dbReference type="InterPro" id="IPR004143">
    <property type="entry name" value="BPL_LPL_catalytic"/>
</dbReference>
<comment type="caution">
    <text evidence="3">The sequence shown here is derived from an EMBL/GenBank/DDBJ whole genome shotgun (WGS) entry which is preliminary data.</text>
</comment>
<dbReference type="Gene3D" id="3.30.930.10">
    <property type="entry name" value="Bira Bifunctional Protein, Domain 2"/>
    <property type="match status" value="1"/>
</dbReference>
<dbReference type="Gene3D" id="2.30.30.100">
    <property type="match status" value="1"/>
</dbReference>
<dbReference type="Proteomes" id="UP000197097">
    <property type="component" value="Unassembled WGS sequence"/>
</dbReference>
<dbReference type="Pfam" id="PF03099">
    <property type="entry name" value="BPL_LplA_LipB"/>
    <property type="match status" value="1"/>
</dbReference>
<dbReference type="EMBL" id="NISJ01000001">
    <property type="protein sequence ID" value="OWR00910.1"/>
    <property type="molecule type" value="Genomic_DNA"/>
</dbReference>
<evidence type="ECO:0000256" key="1">
    <source>
        <dbReference type="ARBA" id="ARBA00022598"/>
    </source>
</evidence>
<proteinExistence type="predicted"/>
<dbReference type="CDD" id="cd16442">
    <property type="entry name" value="BPL"/>
    <property type="match status" value="1"/>
</dbReference>
<protein>
    <submittedName>
        <fullName evidence="3">Biotin--[acetyl-CoA-carboxylase] ligase</fullName>
    </submittedName>
</protein>
<keyword evidence="1 3" id="KW-0436">Ligase</keyword>
<evidence type="ECO:0000259" key="2">
    <source>
        <dbReference type="PROSITE" id="PS51733"/>
    </source>
</evidence>
<dbReference type="PANTHER" id="PTHR12835:SF5">
    <property type="entry name" value="BIOTIN--PROTEIN LIGASE"/>
    <property type="match status" value="1"/>
</dbReference>
<name>A0A246K4H9_9SPHN</name>
<sequence length="267" mass="27905">MAVGHRLSLHPCAGGDFGQRRSGALLIPPIERIAQTGSTNADLLARLAGGEHVREGHWLVADRQTAGRGRLGRAWGDGLGNFMGSTVVHLTAGDPSPAGLSLVAGVALAKAVGTLAPGVDAKLKWPNDLLIEGVKCTGILLERVGDSIVIGMGVNLVSSPDLPDRPTVCFADKGVTIDRDRFAEVLAVALTDALWTWRQGGIDNIVAAWTTHAHPVGTPLRVSEQGIDGTFDGLAPDGALRLRRAGGEVMLIHAGDVELQRPVSGRN</sequence>
<dbReference type="OrthoDB" id="9807064at2"/>
<dbReference type="GO" id="GO:0004077">
    <property type="term" value="F:biotin--[biotin carboxyl-carrier protein] ligase activity"/>
    <property type="evidence" value="ECO:0007669"/>
    <property type="project" value="InterPro"/>
</dbReference>
<dbReference type="PANTHER" id="PTHR12835">
    <property type="entry name" value="BIOTIN PROTEIN LIGASE"/>
    <property type="match status" value="1"/>
</dbReference>
<dbReference type="SUPFAM" id="SSF55681">
    <property type="entry name" value="Class II aaRS and biotin synthetases"/>
    <property type="match status" value="1"/>
</dbReference>
<reference evidence="3 4" key="1">
    <citation type="journal article" date="2002" name="Int. J. Syst. Evol. Microbiol.">
        <title>Sphingopyxis witflariensis sp. nov., isolated from activated sludge.</title>
        <authorList>
            <person name="Kampfer P."/>
            <person name="Witzenberger R."/>
            <person name="Denner E.B."/>
            <person name="Busse H.J."/>
            <person name="Neef A."/>
        </authorList>
    </citation>
    <scope>NUCLEOTIDE SEQUENCE [LARGE SCALE GENOMIC DNA]</scope>
    <source>
        <strain evidence="3 4">DSM 14551</strain>
    </source>
</reference>
<dbReference type="InterPro" id="IPR004408">
    <property type="entry name" value="Biotin_CoA_COase_ligase"/>
</dbReference>
<dbReference type="AlphaFoldDB" id="A0A246K4H9"/>
<evidence type="ECO:0000313" key="3">
    <source>
        <dbReference type="EMBL" id="OWR00910.1"/>
    </source>
</evidence>
<gene>
    <name evidence="3" type="ORF">CDQ91_00240</name>
</gene>
<organism evidence="3 4">
    <name type="scientific">Sphingopyxis witflariensis</name>
    <dbReference type="NCBI Taxonomy" id="173675"/>
    <lineage>
        <taxon>Bacteria</taxon>
        <taxon>Pseudomonadati</taxon>
        <taxon>Pseudomonadota</taxon>
        <taxon>Alphaproteobacteria</taxon>
        <taxon>Sphingomonadales</taxon>
        <taxon>Sphingomonadaceae</taxon>
        <taxon>Sphingopyxis</taxon>
    </lineage>
</organism>
<dbReference type="InterPro" id="IPR045864">
    <property type="entry name" value="aa-tRNA-synth_II/BPL/LPL"/>
</dbReference>
<dbReference type="NCBIfam" id="TIGR00121">
    <property type="entry name" value="birA_ligase"/>
    <property type="match status" value="1"/>
</dbReference>